<dbReference type="Proteomes" id="UP001189429">
    <property type="component" value="Unassembled WGS sequence"/>
</dbReference>
<dbReference type="SUPFAM" id="SSF52047">
    <property type="entry name" value="RNI-like"/>
    <property type="match status" value="1"/>
</dbReference>
<keyword evidence="2" id="KW-0433">Leucine-rich repeat</keyword>
<dbReference type="InterPro" id="IPR032675">
    <property type="entry name" value="LRR_dom_sf"/>
</dbReference>
<feature type="non-terminal residue" evidence="4">
    <location>
        <position position="454"/>
    </location>
</feature>
<evidence type="ECO:0008006" key="6">
    <source>
        <dbReference type="Google" id="ProtNLM"/>
    </source>
</evidence>
<dbReference type="InterPro" id="IPR001611">
    <property type="entry name" value="Leu-rich_rpt"/>
</dbReference>
<evidence type="ECO:0000313" key="4">
    <source>
        <dbReference type="EMBL" id="CAK0835980.1"/>
    </source>
</evidence>
<accession>A0ABN9SU22</accession>
<keyword evidence="3" id="KW-0677">Repeat</keyword>
<keyword evidence="1" id="KW-0343">GTPase activation</keyword>
<organism evidence="4 5">
    <name type="scientific">Prorocentrum cordatum</name>
    <dbReference type="NCBI Taxonomy" id="2364126"/>
    <lineage>
        <taxon>Eukaryota</taxon>
        <taxon>Sar</taxon>
        <taxon>Alveolata</taxon>
        <taxon>Dinophyceae</taxon>
        <taxon>Prorocentrales</taxon>
        <taxon>Prorocentraceae</taxon>
        <taxon>Prorocentrum</taxon>
    </lineage>
</organism>
<keyword evidence="5" id="KW-1185">Reference proteome</keyword>
<dbReference type="Pfam" id="PF13516">
    <property type="entry name" value="LRR_6"/>
    <property type="match status" value="4"/>
</dbReference>
<gene>
    <name evidence="4" type="ORF">PCOR1329_LOCUS32616</name>
</gene>
<evidence type="ECO:0000256" key="2">
    <source>
        <dbReference type="ARBA" id="ARBA00022614"/>
    </source>
</evidence>
<evidence type="ECO:0000256" key="3">
    <source>
        <dbReference type="ARBA" id="ARBA00022737"/>
    </source>
</evidence>
<evidence type="ECO:0000256" key="1">
    <source>
        <dbReference type="ARBA" id="ARBA00022468"/>
    </source>
</evidence>
<sequence length="454" mass="48556">MSAPGGGALAAKCSCWSCCDGSAVGQEAGEVAGETQQPHLPELEEVEVTERKQERWEECGGLELDPVLGSGAVVLVDAEWMVERAGSGGTLEPRQALPPTAFMPHSGVKAATPDKKGIVPLLHVACISHCWLQANHPDPHGHNLRILSRALQLLFADRCEGSECFEANAIGKFERERELFTDALGSLGSFYSHPATVVFMLTRFPDDYDNFAKYTRSGNIAPYFDRGWCFCESSWAMLTKPSSLLVDLGLATGDEKSYYGFGHLSLMHTGSAGRKAPALPDAFEAELRSKDFTNGKDDRPRVAELYRSAFAQRFESAESLLYKDLGWGDEEVRQVVAVLAAVALPRLQMLNLSENNVGDEGAAALAAALRAPGALPSLQELHLGRNRVGDEGAAALAAALRAPGALPSLQTLNLRFNRVGDEGAAALAAALRAPGALPSLQTLNLMSNRVGDEG</sequence>
<proteinExistence type="predicted"/>
<dbReference type="SMART" id="SM00368">
    <property type="entry name" value="LRR_RI"/>
    <property type="match status" value="4"/>
</dbReference>
<comment type="caution">
    <text evidence="4">The sequence shown here is derived from an EMBL/GenBank/DDBJ whole genome shotgun (WGS) entry which is preliminary data.</text>
</comment>
<dbReference type="InterPro" id="IPR027038">
    <property type="entry name" value="RanGap"/>
</dbReference>
<dbReference type="PANTHER" id="PTHR24113:SF12">
    <property type="entry name" value="RAN GTPASE-ACTIVATING PROTEIN 1"/>
    <property type="match status" value="1"/>
</dbReference>
<reference evidence="4" key="1">
    <citation type="submission" date="2023-10" db="EMBL/GenBank/DDBJ databases">
        <authorList>
            <person name="Chen Y."/>
            <person name="Shah S."/>
            <person name="Dougan E. K."/>
            <person name="Thang M."/>
            <person name="Chan C."/>
        </authorList>
    </citation>
    <scope>NUCLEOTIDE SEQUENCE [LARGE SCALE GENOMIC DNA]</scope>
</reference>
<evidence type="ECO:0000313" key="5">
    <source>
        <dbReference type="Proteomes" id="UP001189429"/>
    </source>
</evidence>
<dbReference type="EMBL" id="CAUYUJ010013324">
    <property type="protein sequence ID" value="CAK0835980.1"/>
    <property type="molecule type" value="Genomic_DNA"/>
</dbReference>
<protein>
    <recommendedName>
        <fullName evidence="6">Poly(ADP-ribose) glycohydrolase</fullName>
    </recommendedName>
</protein>
<dbReference type="PANTHER" id="PTHR24113">
    <property type="entry name" value="RAN GTPASE-ACTIVATING PROTEIN 1"/>
    <property type="match status" value="1"/>
</dbReference>
<name>A0ABN9SU22_9DINO</name>
<dbReference type="Gene3D" id="3.80.10.10">
    <property type="entry name" value="Ribonuclease Inhibitor"/>
    <property type="match status" value="1"/>
</dbReference>